<evidence type="ECO:0000313" key="2">
    <source>
        <dbReference type="Proteomes" id="UP001217089"/>
    </source>
</evidence>
<dbReference type="PANTHER" id="PTHR46289:SF14">
    <property type="entry name" value="DUF4371 DOMAIN-CONTAINING PROTEIN"/>
    <property type="match status" value="1"/>
</dbReference>
<gene>
    <name evidence="1" type="ORF">KUTeg_002142</name>
</gene>
<organism evidence="1 2">
    <name type="scientific">Tegillarca granosa</name>
    <name type="common">Malaysian cockle</name>
    <name type="synonym">Anadara granosa</name>
    <dbReference type="NCBI Taxonomy" id="220873"/>
    <lineage>
        <taxon>Eukaryota</taxon>
        <taxon>Metazoa</taxon>
        <taxon>Spiralia</taxon>
        <taxon>Lophotrochozoa</taxon>
        <taxon>Mollusca</taxon>
        <taxon>Bivalvia</taxon>
        <taxon>Autobranchia</taxon>
        <taxon>Pteriomorphia</taxon>
        <taxon>Arcoida</taxon>
        <taxon>Arcoidea</taxon>
        <taxon>Arcidae</taxon>
        <taxon>Tegillarca</taxon>
    </lineage>
</organism>
<sequence>SAPLTLIGKKQRRVPNFAFDEDKYPTLSYSPSLDGVFCNVCVAFSKNQNVLSTKPLTDWSNAKKVVDTHLGTKEHMRAVELSKNFLRVCKNDAPSIAEKISSAYKEKIERNRSALISIIKTIILCGKQNIALRGKTDDSSNFRELLKFRAETDEALNYHLQNSPPNAKYITINSFDFVICVFICHNTLKYLSPISDGLQNPECDLVRAADQAHALVTFLSSKREDVSFYDKVWHEATSLADANEITVDKPRTAARQIHRTNVHAETAKEYWRLNVFNEFVDHLKTQLQERLCDSRPRLKAQYLLSHKINLLTNDMWQDIKECYNFPRDSSDVVP</sequence>
<accession>A0ABQ9FTL3</accession>
<dbReference type="EMBL" id="JARBDR010000141">
    <property type="protein sequence ID" value="KAJ8320555.1"/>
    <property type="molecule type" value="Genomic_DNA"/>
</dbReference>
<dbReference type="InterPro" id="IPR052958">
    <property type="entry name" value="IFN-induced_PKR_regulator"/>
</dbReference>
<comment type="caution">
    <text evidence="1">The sequence shown here is derived from an EMBL/GenBank/DDBJ whole genome shotgun (WGS) entry which is preliminary data.</text>
</comment>
<keyword evidence="2" id="KW-1185">Reference proteome</keyword>
<dbReference type="Proteomes" id="UP001217089">
    <property type="component" value="Unassembled WGS sequence"/>
</dbReference>
<evidence type="ECO:0008006" key="3">
    <source>
        <dbReference type="Google" id="ProtNLM"/>
    </source>
</evidence>
<reference evidence="1 2" key="1">
    <citation type="submission" date="2022-12" db="EMBL/GenBank/DDBJ databases">
        <title>Chromosome-level genome of Tegillarca granosa.</title>
        <authorList>
            <person name="Kim J."/>
        </authorList>
    </citation>
    <scope>NUCLEOTIDE SEQUENCE [LARGE SCALE GENOMIC DNA]</scope>
    <source>
        <strain evidence="1">Teg-2019</strain>
        <tissue evidence="1">Adductor muscle</tissue>
    </source>
</reference>
<evidence type="ECO:0000313" key="1">
    <source>
        <dbReference type="EMBL" id="KAJ8320555.1"/>
    </source>
</evidence>
<protein>
    <recommendedName>
        <fullName evidence="3">TTF-type domain-containing protein</fullName>
    </recommendedName>
</protein>
<name>A0ABQ9FTL3_TEGGR</name>
<feature type="non-terminal residue" evidence="1">
    <location>
        <position position="1"/>
    </location>
</feature>
<dbReference type="PANTHER" id="PTHR46289">
    <property type="entry name" value="52 KDA REPRESSOR OF THE INHIBITOR OF THE PROTEIN KINASE-LIKE PROTEIN-RELATED"/>
    <property type="match status" value="1"/>
</dbReference>
<proteinExistence type="predicted"/>